<proteinExistence type="inferred from homology"/>
<evidence type="ECO:0000256" key="2">
    <source>
        <dbReference type="ARBA" id="ARBA00023110"/>
    </source>
</evidence>
<keyword evidence="8" id="KW-1185">Reference proteome</keyword>
<comment type="similarity">
    <text evidence="4">Belongs to the FKBP-type PPIase family.</text>
</comment>
<evidence type="ECO:0000259" key="6">
    <source>
        <dbReference type="PROSITE" id="PS50059"/>
    </source>
</evidence>
<dbReference type="PROSITE" id="PS50059">
    <property type="entry name" value="FKBP_PPIASE"/>
    <property type="match status" value="1"/>
</dbReference>
<feature type="signal peptide" evidence="5">
    <location>
        <begin position="1"/>
        <end position="18"/>
    </location>
</feature>
<dbReference type="Gene3D" id="3.10.50.40">
    <property type="match status" value="1"/>
</dbReference>
<dbReference type="Proteomes" id="UP000184050">
    <property type="component" value="Unassembled WGS sequence"/>
</dbReference>
<dbReference type="AlphaFoldDB" id="A0A1M6D2P6"/>
<feature type="chain" id="PRO_5009916569" description="Peptidyl-prolyl cis-trans isomerase" evidence="5">
    <location>
        <begin position="19"/>
        <end position="177"/>
    </location>
</feature>
<dbReference type="Pfam" id="PF00254">
    <property type="entry name" value="FKBP_C"/>
    <property type="match status" value="1"/>
</dbReference>
<sequence length="177" mass="20199">MKRIVTGLILTFFAVAFFACKDNDFEKQRENELKKLDEFIRSTYPELEPNATGLYYKELEQGTGDTIKIGDEVQIFFDMWTLDSTHVVGTGRYEPLEMRVQHPSNLSSSAEYIEQLRSLNEALTYMQTGTKSLLIFDSQLGFGQYGATGVGGFTPLMMEVEVYKVYPAEIPEEEEED</sequence>
<keyword evidence="2 3" id="KW-0697">Rotamase</keyword>
<keyword evidence="3 4" id="KW-0413">Isomerase</keyword>
<dbReference type="GO" id="GO:0003755">
    <property type="term" value="F:peptidyl-prolyl cis-trans isomerase activity"/>
    <property type="evidence" value="ECO:0007669"/>
    <property type="project" value="UniProtKB-UniRule"/>
</dbReference>
<evidence type="ECO:0000256" key="3">
    <source>
        <dbReference type="PROSITE-ProRule" id="PRU00277"/>
    </source>
</evidence>
<dbReference type="RefSeq" id="WP_073165997.1">
    <property type="nucleotide sequence ID" value="NZ_FQZE01000004.1"/>
</dbReference>
<dbReference type="STRING" id="1168035.SAMN05444280_104180"/>
<protein>
    <recommendedName>
        <fullName evidence="4">Peptidyl-prolyl cis-trans isomerase</fullName>
        <ecNumber evidence="4">5.2.1.8</ecNumber>
    </recommendedName>
</protein>
<evidence type="ECO:0000256" key="1">
    <source>
        <dbReference type="ARBA" id="ARBA00000971"/>
    </source>
</evidence>
<reference evidence="7 8" key="1">
    <citation type="submission" date="2016-11" db="EMBL/GenBank/DDBJ databases">
        <authorList>
            <person name="Jaros S."/>
            <person name="Januszkiewicz K."/>
            <person name="Wedrychowicz H."/>
        </authorList>
    </citation>
    <scope>NUCLEOTIDE SEQUENCE [LARGE SCALE GENOMIC DNA]</scope>
    <source>
        <strain evidence="7 8">DSM 27063</strain>
    </source>
</reference>
<keyword evidence="5" id="KW-0732">Signal</keyword>
<dbReference type="InterPro" id="IPR001179">
    <property type="entry name" value="PPIase_FKBP_dom"/>
</dbReference>
<evidence type="ECO:0000256" key="5">
    <source>
        <dbReference type="SAM" id="SignalP"/>
    </source>
</evidence>
<dbReference type="SUPFAM" id="SSF54534">
    <property type="entry name" value="FKBP-like"/>
    <property type="match status" value="1"/>
</dbReference>
<dbReference type="PROSITE" id="PS51257">
    <property type="entry name" value="PROKAR_LIPOPROTEIN"/>
    <property type="match status" value="1"/>
</dbReference>
<evidence type="ECO:0000256" key="4">
    <source>
        <dbReference type="RuleBase" id="RU003915"/>
    </source>
</evidence>
<accession>A0A1M6D2P6</accession>
<evidence type="ECO:0000313" key="7">
    <source>
        <dbReference type="EMBL" id="SHI67565.1"/>
    </source>
</evidence>
<dbReference type="EC" id="5.2.1.8" evidence="4"/>
<evidence type="ECO:0000313" key="8">
    <source>
        <dbReference type="Proteomes" id="UP000184050"/>
    </source>
</evidence>
<feature type="domain" description="PPIase FKBP-type" evidence="6">
    <location>
        <begin position="70"/>
        <end position="166"/>
    </location>
</feature>
<name>A0A1M6D2P6_9BACT</name>
<organism evidence="7 8">
    <name type="scientific">Tangfeifania diversioriginum</name>
    <dbReference type="NCBI Taxonomy" id="1168035"/>
    <lineage>
        <taxon>Bacteria</taxon>
        <taxon>Pseudomonadati</taxon>
        <taxon>Bacteroidota</taxon>
        <taxon>Bacteroidia</taxon>
        <taxon>Marinilabiliales</taxon>
        <taxon>Prolixibacteraceae</taxon>
        <taxon>Tangfeifania</taxon>
    </lineage>
</organism>
<comment type="catalytic activity">
    <reaction evidence="1 3 4">
        <text>[protein]-peptidylproline (omega=180) = [protein]-peptidylproline (omega=0)</text>
        <dbReference type="Rhea" id="RHEA:16237"/>
        <dbReference type="Rhea" id="RHEA-COMP:10747"/>
        <dbReference type="Rhea" id="RHEA-COMP:10748"/>
        <dbReference type="ChEBI" id="CHEBI:83833"/>
        <dbReference type="ChEBI" id="CHEBI:83834"/>
        <dbReference type="EC" id="5.2.1.8"/>
    </reaction>
</comment>
<dbReference type="EMBL" id="FQZE01000004">
    <property type="protein sequence ID" value="SHI67565.1"/>
    <property type="molecule type" value="Genomic_DNA"/>
</dbReference>
<gene>
    <name evidence="7" type="ORF">SAMN05444280_104180</name>
</gene>
<dbReference type="InterPro" id="IPR046357">
    <property type="entry name" value="PPIase_dom_sf"/>
</dbReference>
<dbReference type="OrthoDB" id="1119290at2"/>